<evidence type="ECO:0000256" key="2">
    <source>
        <dbReference type="ARBA" id="ARBA00010447"/>
    </source>
</evidence>
<dbReference type="NCBIfam" id="TIGR01977">
    <property type="entry name" value="am_tr_V_EF2568"/>
    <property type="match status" value="1"/>
</dbReference>
<reference evidence="7 8" key="1">
    <citation type="submission" date="2014-03" db="EMBL/GenBank/DDBJ databases">
        <title>Genome sequence of Clostridium litorale W6, DSM 5388.</title>
        <authorList>
            <person name="Poehlein A."/>
            <person name="Jagirdar A."/>
            <person name="Khonsari B."/>
            <person name="Chibani C.M."/>
            <person name="Gutierrez Gutierrez D.A."/>
            <person name="Davydova E."/>
            <person name="Alghaithi H.S."/>
            <person name="Nair K.P."/>
            <person name="Dhamotharan K."/>
            <person name="Chandran L."/>
            <person name="G W."/>
            <person name="Daniel R."/>
        </authorList>
    </citation>
    <scope>NUCLEOTIDE SEQUENCE [LARGE SCALE GENOMIC DNA]</scope>
    <source>
        <strain evidence="7 8">W6</strain>
    </source>
</reference>
<evidence type="ECO:0000313" key="8">
    <source>
        <dbReference type="Proteomes" id="UP000027946"/>
    </source>
</evidence>
<dbReference type="InterPro" id="IPR010969">
    <property type="entry name" value="Cys_dSase-rel_unknwn_funct"/>
</dbReference>
<dbReference type="Gene3D" id="3.90.1150.10">
    <property type="entry name" value="Aspartate Aminotransferase, domain 1"/>
    <property type="match status" value="1"/>
</dbReference>
<name>A0A069RH58_PEPLI</name>
<dbReference type="Pfam" id="PF00266">
    <property type="entry name" value="Aminotran_5"/>
    <property type="match status" value="1"/>
</dbReference>
<dbReference type="Gene3D" id="3.40.640.10">
    <property type="entry name" value="Type I PLP-dependent aspartate aminotransferase-like (Major domain)"/>
    <property type="match status" value="1"/>
</dbReference>
<evidence type="ECO:0000256" key="4">
    <source>
        <dbReference type="ARBA" id="ARBA00022898"/>
    </source>
</evidence>
<dbReference type="GO" id="GO:0031071">
    <property type="term" value="F:cysteine desulfurase activity"/>
    <property type="evidence" value="ECO:0007669"/>
    <property type="project" value="UniProtKB-EC"/>
</dbReference>
<keyword evidence="7" id="KW-0808">Transferase</keyword>
<comment type="caution">
    <text evidence="7">The sequence shown here is derived from an EMBL/GenBank/DDBJ whole genome shotgun (WGS) entry which is preliminary data.</text>
</comment>
<dbReference type="PANTHER" id="PTHR43586:SF4">
    <property type="entry name" value="ISOPENICILLIN N EPIMERASE"/>
    <property type="match status" value="1"/>
</dbReference>
<dbReference type="OrthoDB" id="9804366at2"/>
<gene>
    <name evidence="7" type="primary">csd</name>
    <name evidence="7" type="ORF">CLIT_4c01890</name>
</gene>
<dbReference type="PIRSF" id="PIRSF005572">
    <property type="entry name" value="NifS"/>
    <property type="match status" value="1"/>
</dbReference>
<comment type="cofactor">
    <cofactor evidence="1">
        <name>pyridoxal 5'-phosphate</name>
        <dbReference type="ChEBI" id="CHEBI:597326"/>
    </cofactor>
</comment>
<comment type="similarity">
    <text evidence="2">Belongs to the class-V pyridoxal-phosphate-dependent aminotransferase family. Csd subfamily.</text>
</comment>
<dbReference type="EC" id="2.8.1.7" evidence="3"/>
<dbReference type="RefSeq" id="WP_038262211.1">
    <property type="nucleotide sequence ID" value="NZ_FSRH01000013.1"/>
</dbReference>
<dbReference type="STRING" id="1121324.CLIT_4c01890"/>
<dbReference type="InterPro" id="IPR015421">
    <property type="entry name" value="PyrdxlP-dep_Trfase_major"/>
</dbReference>
<dbReference type="SUPFAM" id="SSF53383">
    <property type="entry name" value="PLP-dependent transferases"/>
    <property type="match status" value="1"/>
</dbReference>
<dbReference type="PANTHER" id="PTHR43586">
    <property type="entry name" value="CYSTEINE DESULFURASE"/>
    <property type="match status" value="1"/>
</dbReference>
<evidence type="ECO:0000313" key="7">
    <source>
        <dbReference type="EMBL" id="KDR96351.1"/>
    </source>
</evidence>
<proteinExistence type="inferred from homology"/>
<comment type="catalytic activity">
    <reaction evidence="5">
        <text>(sulfur carrier)-H + L-cysteine = (sulfur carrier)-SH + L-alanine</text>
        <dbReference type="Rhea" id="RHEA:43892"/>
        <dbReference type="Rhea" id="RHEA-COMP:14737"/>
        <dbReference type="Rhea" id="RHEA-COMP:14739"/>
        <dbReference type="ChEBI" id="CHEBI:29917"/>
        <dbReference type="ChEBI" id="CHEBI:35235"/>
        <dbReference type="ChEBI" id="CHEBI:57972"/>
        <dbReference type="ChEBI" id="CHEBI:64428"/>
        <dbReference type="EC" id="2.8.1.7"/>
    </reaction>
</comment>
<keyword evidence="8" id="KW-1185">Reference proteome</keyword>
<dbReference type="InterPro" id="IPR016454">
    <property type="entry name" value="Cysteine_dSase"/>
</dbReference>
<dbReference type="EMBL" id="JJMM01000004">
    <property type="protein sequence ID" value="KDR96351.1"/>
    <property type="molecule type" value="Genomic_DNA"/>
</dbReference>
<dbReference type="InterPro" id="IPR000192">
    <property type="entry name" value="Aminotrans_V_dom"/>
</dbReference>
<evidence type="ECO:0000256" key="5">
    <source>
        <dbReference type="ARBA" id="ARBA00050776"/>
    </source>
</evidence>
<dbReference type="AlphaFoldDB" id="A0A069RH58"/>
<protein>
    <recommendedName>
        <fullName evidence="3">cysteine desulfurase</fullName>
        <ecNumber evidence="3">2.8.1.7</ecNumber>
    </recommendedName>
</protein>
<evidence type="ECO:0000259" key="6">
    <source>
        <dbReference type="Pfam" id="PF00266"/>
    </source>
</evidence>
<organism evidence="7 8">
    <name type="scientific">Peptoclostridium litorale DSM 5388</name>
    <dbReference type="NCBI Taxonomy" id="1121324"/>
    <lineage>
        <taxon>Bacteria</taxon>
        <taxon>Bacillati</taxon>
        <taxon>Bacillota</taxon>
        <taxon>Clostridia</taxon>
        <taxon>Peptostreptococcales</taxon>
        <taxon>Peptoclostridiaceae</taxon>
        <taxon>Peptoclostridium</taxon>
    </lineage>
</organism>
<dbReference type="InterPro" id="IPR015422">
    <property type="entry name" value="PyrdxlP-dep_Trfase_small"/>
</dbReference>
<dbReference type="Proteomes" id="UP000027946">
    <property type="component" value="Unassembled WGS sequence"/>
</dbReference>
<keyword evidence="4" id="KW-0663">Pyridoxal phosphate</keyword>
<feature type="domain" description="Aminotransferase class V" evidence="6">
    <location>
        <begin position="4"/>
        <end position="372"/>
    </location>
</feature>
<evidence type="ECO:0000256" key="1">
    <source>
        <dbReference type="ARBA" id="ARBA00001933"/>
    </source>
</evidence>
<sequence length="385" mass="41423">MKKVYMDNGATAFPKAPGVGEAMANYINNVGCNVSRGAYDSAFAAERIVLEAREMICELFNFDKTENVIFTKNITESLNIIIKGLLKSGDHVIVSSMEHNAVMRPIVGLSKSGAEFTRVQCSETGEIDPKDVKDAIKANTKAIVMMHASNVCGTVLDLEAVGNIAVENDLFFIVDAAQTAGVLDVDMKKLNADAITFTGHKSLLGPPGMGGFVISDRLNENVSPFIEGGTGSLSESEEQPSYMPDKFESGTQNIVGIYGLHAALSYLKKTGIEGIKEHEMEITQAFIDGVKGIEGAKLIGKKDASGRTAVVSIDFPENDNAEIGFALQKEYNISTRVGLHCAPSAHKTLGTFPQGTVRFSFGYATTMEEIEYAVQAIKNVLSELE</sequence>
<evidence type="ECO:0000256" key="3">
    <source>
        <dbReference type="ARBA" id="ARBA00012239"/>
    </source>
</evidence>
<dbReference type="InterPro" id="IPR015424">
    <property type="entry name" value="PyrdxlP-dep_Trfase"/>
</dbReference>
<accession>A0A069RH58</accession>
<dbReference type="eggNOG" id="COG0520">
    <property type="taxonomic scope" value="Bacteria"/>
</dbReference>